<keyword evidence="3" id="KW-0723">Serine/threonine-protein kinase</keyword>
<dbReference type="GO" id="GO:0004674">
    <property type="term" value="F:protein serine/threonine kinase activity"/>
    <property type="evidence" value="ECO:0007669"/>
    <property type="project" value="UniProtKB-KW"/>
</dbReference>
<dbReference type="PATRIC" id="fig|1317118.6.peg.2127"/>
<name>W4HLG5_9RHOB</name>
<feature type="region of interest" description="Disordered" evidence="1">
    <location>
        <begin position="71"/>
        <end position="328"/>
    </location>
</feature>
<keyword evidence="4" id="KW-1185">Reference proteome</keyword>
<dbReference type="AlphaFoldDB" id="W4HLG5"/>
<keyword evidence="2" id="KW-1133">Transmembrane helix</keyword>
<reference evidence="3 4" key="1">
    <citation type="journal article" date="2014" name="Antonie Van Leeuwenhoek">
        <title>Roseivivax atlanticus sp. nov., isolated from surface seawater of the Atlantic Ocean.</title>
        <authorList>
            <person name="Li G."/>
            <person name="Lai Q."/>
            <person name="Liu X."/>
            <person name="Sun F."/>
            <person name="Shao Z."/>
        </authorList>
    </citation>
    <scope>NUCLEOTIDE SEQUENCE [LARGE SCALE GENOMIC DNA]</scope>
    <source>
        <strain evidence="3 4">22II-s10s</strain>
    </source>
</reference>
<accession>W4HLG5</accession>
<dbReference type="eggNOG" id="ENOG502ZJF4">
    <property type="taxonomic scope" value="Bacteria"/>
</dbReference>
<keyword evidence="2" id="KW-0472">Membrane</keyword>
<feature type="compositionally biased region" description="Low complexity" evidence="1">
    <location>
        <begin position="169"/>
        <end position="186"/>
    </location>
</feature>
<dbReference type="STRING" id="1379903.ATO8_10318"/>
<keyword evidence="3" id="KW-0808">Transferase</keyword>
<dbReference type="RefSeq" id="WP_043844350.1">
    <property type="nucleotide sequence ID" value="NZ_AQQW01000005.1"/>
</dbReference>
<keyword evidence="3" id="KW-0418">Kinase</keyword>
<feature type="compositionally biased region" description="Low complexity" evidence="1">
    <location>
        <begin position="141"/>
        <end position="153"/>
    </location>
</feature>
<feature type="compositionally biased region" description="Basic and acidic residues" evidence="1">
    <location>
        <begin position="274"/>
        <end position="284"/>
    </location>
</feature>
<feature type="compositionally biased region" description="Low complexity" evidence="1">
    <location>
        <begin position="119"/>
        <end position="128"/>
    </location>
</feature>
<protein>
    <submittedName>
        <fullName evidence="3">Serine/threonine protein kinase</fullName>
    </submittedName>
</protein>
<evidence type="ECO:0000256" key="1">
    <source>
        <dbReference type="SAM" id="MobiDB-lite"/>
    </source>
</evidence>
<comment type="caution">
    <text evidence="3">The sequence shown here is derived from an EMBL/GenBank/DDBJ whole genome shotgun (WGS) entry which is preliminary data.</text>
</comment>
<keyword evidence="2" id="KW-0812">Transmembrane</keyword>
<feature type="compositionally biased region" description="Low complexity" evidence="1">
    <location>
        <begin position="203"/>
        <end position="221"/>
    </location>
</feature>
<gene>
    <name evidence="3" type="ORF">ATO8_10318</name>
</gene>
<sequence length="522" mass="53184">MSLLAAPDAGIGTWAVSAGTSVLVHVGIVLAVLGLYSAPVPLPDERAAPRTVITLERFDSDVLAGVDLREGVAGGEPDAPPAAIEQGESPEQAMEAPPSESAQADVGPARAAGADDVEPPAAMEAPPEIEARPTTPGRQSPAAAESPADAAPPITMDSSELVTDETLVPVSPAPSATAPEAEAPVTDAQPDRTAPPEAARLDPGPLLGDGATAAAPAAPGGSEVLPVGPSEAPSPAGPTTAPEAVGPTLAAPAIEPGPDTRASAPGSAPVAPDAARESPEDRRTARAGATPVPSPFSDRPTVGAQATSPRARPETPSRQDLALGDLISRIRSTPADPCLAALPRRDGADGVGLALVAAEDAAMSTFADALLTADDAVRQSRTLVDPRQCPALGYVRENQDYPASRLGLSLDRDVVQSGASIRGQVRGARGRYLTLLLVDTNGVVQDLQRFVTFSGDVARFEVPVTRVGAQRDTRQMLLALASSSPLTTIRDRAGQRAREVFAGLTGEEARGTLMAIATFDVR</sequence>
<evidence type="ECO:0000313" key="4">
    <source>
        <dbReference type="Proteomes" id="UP000019063"/>
    </source>
</evidence>
<dbReference type="EMBL" id="AQQW01000005">
    <property type="protein sequence ID" value="ETW12931.1"/>
    <property type="molecule type" value="Genomic_DNA"/>
</dbReference>
<dbReference type="Proteomes" id="UP000019063">
    <property type="component" value="Unassembled WGS sequence"/>
</dbReference>
<evidence type="ECO:0000256" key="2">
    <source>
        <dbReference type="SAM" id="Phobius"/>
    </source>
</evidence>
<proteinExistence type="predicted"/>
<organism evidence="3 4">
    <name type="scientific">Roseivivax marinus</name>
    <dbReference type="NCBI Taxonomy" id="1379903"/>
    <lineage>
        <taxon>Bacteria</taxon>
        <taxon>Pseudomonadati</taxon>
        <taxon>Pseudomonadota</taxon>
        <taxon>Alphaproteobacteria</taxon>
        <taxon>Rhodobacterales</taxon>
        <taxon>Roseobacteraceae</taxon>
        <taxon>Roseivivax</taxon>
    </lineage>
</organism>
<feature type="transmembrane region" description="Helical" evidence="2">
    <location>
        <begin position="12"/>
        <end position="36"/>
    </location>
</feature>
<evidence type="ECO:0000313" key="3">
    <source>
        <dbReference type="EMBL" id="ETW12931.1"/>
    </source>
</evidence>